<keyword evidence="6 8" id="KW-0862">Zinc</keyword>
<comment type="catalytic activity">
    <reaction evidence="8">
        <text>guanine + H2O + H(+) = xanthine + NH4(+)</text>
        <dbReference type="Rhea" id="RHEA:14665"/>
        <dbReference type="ChEBI" id="CHEBI:15377"/>
        <dbReference type="ChEBI" id="CHEBI:15378"/>
        <dbReference type="ChEBI" id="CHEBI:16235"/>
        <dbReference type="ChEBI" id="CHEBI:17712"/>
        <dbReference type="ChEBI" id="CHEBI:28938"/>
        <dbReference type="EC" id="3.5.4.3"/>
    </reaction>
</comment>
<dbReference type="InterPro" id="IPR032466">
    <property type="entry name" value="Metal_Hydrolase"/>
</dbReference>
<name>A0A6N4SUF0_CYTH3</name>
<evidence type="ECO:0000256" key="6">
    <source>
        <dbReference type="ARBA" id="ARBA00022833"/>
    </source>
</evidence>
<reference evidence="10 11" key="1">
    <citation type="journal article" date="2007" name="Appl. Environ. Microbiol.">
        <title>Genome sequence of the cellulolytic gliding bacterium Cytophaga hutchinsonii.</title>
        <authorList>
            <person name="Xie G."/>
            <person name="Bruce D.C."/>
            <person name="Challacombe J.F."/>
            <person name="Chertkov O."/>
            <person name="Detter J.C."/>
            <person name="Gilna P."/>
            <person name="Han C.S."/>
            <person name="Lucas S."/>
            <person name="Misra M."/>
            <person name="Myers G.L."/>
            <person name="Richardson P."/>
            <person name="Tapia R."/>
            <person name="Thayer N."/>
            <person name="Thompson L.S."/>
            <person name="Brettin T.S."/>
            <person name="Henrissat B."/>
            <person name="Wilson D.B."/>
            <person name="McBride M.J."/>
        </authorList>
    </citation>
    <scope>NUCLEOTIDE SEQUENCE [LARGE SCALE GENOMIC DNA]</scope>
    <source>
        <strain evidence="11">ATCC 33406 / DSM 1761 / CIP 103989 / NBRC 15051 / NCIMB 9469 / D465</strain>
    </source>
</reference>
<gene>
    <name evidence="10" type="primary">guaD</name>
    <name evidence="10" type="ordered locus">CHU_2684</name>
</gene>
<dbReference type="OrthoDB" id="9797498at2"/>
<sequence length="441" mass="48837">MQEYGSNCFAVRGAIVYLTGDPFLETAETCLQYIEDGLLIIDAGKILSCGTAQKLLRSLPAAVPVQTYPHGIILPGFIDTHIHYVQTDMIGSYGEQLLDWLNTYTFPEELKFSDPFHCKNVAKRFMDQLLKSGTTTAMVFCAVYPESVNALFEEAQKINMRLIAGKVLMDRNAPEGLLDTVQSGYADSKRLIERWHGTGRLSYAITPRFAPTSSPEQLEAAGQLWKEHPTTYIQSHISENKKEVAWAASLFPERKNYLDIYHHYGLTGKQALYAHGVHLLEEEFQCCYDTGTSLAHCPTSNMFLGSGLFDVSAAKNKKRPVEVGLGTDVGAGTSFSMLVTLNEAYKTGQLRNVPLDAVKLLYLATLGGARALSLEDKIGTLEAGKEADFIVLNTHATSLMKERMERVTSIQEALFLLTVLGTEETVEATYVAGKLVYKKQF</sequence>
<evidence type="ECO:0000313" key="11">
    <source>
        <dbReference type="Proteomes" id="UP000001822"/>
    </source>
</evidence>
<dbReference type="InterPro" id="IPR006680">
    <property type="entry name" value="Amidohydro-rel"/>
</dbReference>
<dbReference type="GO" id="GO:0008892">
    <property type="term" value="F:guanine deaminase activity"/>
    <property type="evidence" value="ECO:0007669"/>
    <property type="project" value="UniProtKB-UniRule"/>
</dbReference>
<evidence type="ECO:0000256" key="1">
    <source>
        <dbReference type="ARBA" id="ARBA00004984"/>
    </source>
</evidence>
<dbReference type="UniPathway" id="UPA00603">
    <property type="reaction ID" value="UER00660"/>
</dbReference>
<organism evidence="10 11">
    <name type="scientific">Cytophaga hutchinsonii (strain ATCC 33406 / DSM 1761 / CIP 103989 / NBRC 15051 / NCIMB 9469 / D465)</name>
    <dbReference type="NCBI Taxonomy" id="269798"/>
    <lineage>
        <taxon>Bacteria</taxon>
        <taxon>Pseudomonadati</taxon>
        <taxon>Bacteroidota</taxon>
        <taxon>Cytophagia</taxon>
        <taxon>Cytophagales</taxon>
        <taxon>Cytophagaceae</taxon>
        <taxon>Cytophaga</taxon>
    </lineage>
</organism>
<evidence type="ECO:0000256" key="4">
    <source>
        <dbReference type="ARBA" id="ARBA00022723"/>
    </source>
</evidence>
<dbReference type="PANTHER" id="PTHR11271">
    <property type="entry name" value="GUANINE DEAMINASE"/>
    <property type="match status" value="1"/>
</dbReference>
<dbReference type="InterPro" id="IPR011059">
    <property type="entry name" value="Metal-dep_hydrolase_composite"/>
</dbReference>
<comment type="function">
    <text evidence="8">Catalyzes the hydrolytic deamination of guanine, producing xanthine and ammonia.</text>
</comment>
<evidence type="ECO:0000313" key="10">
    <source>
        <dbReference type="EMBL" id="ABG59936.1"/>
    </source>
</evidence>
<dbReference type="SUPFAM" id="SSF51338">
    <property type="entry name" value="Composite domain of metallo-dependent hydrolases"/>
    <property type="match status" value="2"/>
</dbReference>
<feature type="domain" description="Amidohydrolase-related" evidence="9">
    <location>
        <begin position="72"/>
        <end position="436"/>
    </location>
</feature>
<dbReference type="Proteomes" id="UP000001822">
    <property type="component" value="Chromosome"/>
</dbReference>
<dbReference type="KEGG" id="chu:CHU_2684"/>
<dbReference type="GO" id="GO:0005829">
    <property type="term" value="C:cytosol"/>
    <property type="evidence" value="ECO:0007669"/>
    <property type="project" value="TreeGrafter"/>
</dbReference>
<dbReference type="PANTHER" id="PTHR11271:SF6">
    <property type="entry name" value="GUANINE DEAMINASE"/>
    <property type="match status" value="1"/>
</dbReference>
<evidence type="ECO:0000256" key="2">
    <source>
        <dbReference type="ARBA" id="ARBA00006745"/>
    </source>
</evidence>
<dbReference type="Gene3D" id="2.30.40.10">
    <property type="entry name" value="Urease, subunit C, domain 1"/>
    <property type="match status" value="1"/>
</dbReference>
<evidence type="ECO:0000256" key="3">
    <source>
        <dbReference type="ARBA" id="ARBA00012781"/>
    </source>
</evidence>
<dbReference type="AlphaFoldDB" id="A0A6N4SUF0"/>
<dbReference type="InterPro" id="IPR051607">
    <property type="entry name" value="Metallo-dep_hydrolases"/>
</dbReference>
<keyword evidence="4 8" id="KW-0479">Metal-binding</keyword>
<dbReference type="SUPFAM" id="SSF51556">
    <property type="entry name" value="Metallo-dependent hydrolases"/>
    <property type="match status" value="1"/>
</dbReference>
<keyword evidence="11" id="KW-1185">Reference proteome</keyword>
<dbReference type="EC" id="3.5.4.3" evidence="3 7"/>
<dbReference type="FunFam" id="3.20.20.140:FF:000022">
    <property type="entry name" value="Guanine deaminase"/>
    <property type="match status" value="1"/>
</dbReference>
<dbReference type="Pfam" id="PF01979">
    <property type="entry name" value="Amidohydro_1"/>
    <property type="match status" value="1"/>
</dbReference>
<protein>
    <recommendedName>
        <fullName evidence="3 7">Guanine deaminase</fullName>
        <shortName evidence="8">Guanase</shortName>
        <ecNumber evidence="3 7">3.5.4.3</ecNumber>
    </recommendedName>
    <alternativeName>
        <fullName evidence="8">Guanine aminohydrolase</fullName>
    </alternativeName>
</protein>
<dbReference type="InterPro" id="IPR014311">
    <property type="entry name" value="Guanine_deaminase"/>
</dbReference>
<keyword evidence="5 8" id="KW-0378">Hydrolase</keyword>
<dbReference type="NCBIfam" id="NF006679">
    <property type="entry name" value="PRK09228.1"/>
    <property type="match status" value="1"/>
</dbReference>
<dbReference type="GO" id="GO:0008270">
    <property type="term" value="F:zinc ion binding"/>
    <property type="evidence" value="ECO:0007669"/>
    <property type="project" value="UniProtKB-UniRule"/>
</dbReference>
<evidence type="ECO:0000256" key="7">
    <source>
        <dbReference type="NCBIfam" id="TIGR02967"/>
    </source>
</evidence>
<dbReference type="CDD" id="cd01303">
    <property type="entry name" value="GDEase"/>
    <property type="match status" value="1"/>
</dbReference>
<evidence type="ECO:0000259" key="9">
    <source>
        <dbReference type="Pfam" id="PF01979"/>
    </source>
</evidence>
<accession>A0A6N4SUF0</accession>
<dbReference type="GO" id="GO:0006147">
    <property type="term" value="P:guanine catabolic process"/>
    <property type="evidence" value="ECO:0007669"/>
    <property type="project" value="UniProtKB-UniRule"/>
</dbReference>
<dbReference type="EMBL" id="CP000383">
    <property type="protein sequence ID" value="ABG59936.1"/>
    <property type="molecule type" value="Genomic_DNA"/>
</dbReference>
<dbReference type="NCBIfam" id="TIGR02967">
    <property type="entry name" value="guan_deamin"/>
    <property type="match status" value="1"/>
</dbReference>
<evidence type="ECO:0000256" key="5">
    <source>
        <dbReference type="ARBA" id="ARBA00022801"/>
    </source>
</evidence>
<dbReference type="Gene3D" id="3.20.20.140">
    <property type="entry name" value="Metal-dependent hydrolases"/>
    <property type="match status" value="1"/>
</dbReference>
<proteinExistence type="inferred from homology"/>
<evidence type="ECO:0000256" key="8">
    <source>
        <dbReference type="RuleBase" id="RU366009"/>
    </source>
</evidence>
<comment type="similarity">
    <text evidence="2 8">Belongs to the metallo-dependent hydrolases superfamily. ATZ/TRZ family.</text>
</comment>
<comment type="cofactor">
    <cofactor evidence="8">
        <name>Zn(2+)</name>
        <dbReference type="ChEBI" id="CHEBI:29105"/>
    </cofactor>
    <text evidence="8">Binds 1 zinc ion per subunit.</text>
</comment>
<comment type="pathway">
    <text evidence="1 8">Purine metabolism; guanine degradation; xanthine from guanine: step 1/1.</text>
</comment>